<evidence type="ECO:0000256" key="1">
    <source>
        <dbReference type="ARBA" id="ARBA00004141"/>
    </source>
</evidence>
<keyword evidence="8" id="KW-1185">Reference proteome</keyword>
<feature type="transmembrane region" description="Helical" evidence="6">
    <location>
        <begin position="238"/>
        <end position="267"/>
    </location>
</feature>
<dbReference type="GO" id="GO:0022857">
    <property type="term" value="F:transmembrane transporter activity"/>
    <property type="evidence" value="ECO:0007669"/>
    <property type="project" value="InterPro"/>
</dbReference>
<sequence length="286" mass="30676">MSGPVIFIRKEIKMTVVQEEVLMGILNVYSISLLDSAAIGRTSDYMGHRSLCLLQDAIAPRVAVHARNRGHPINGDRIQQHGHAIGGSSCRAVLGKQGASTRPPTLRTKPSWDETAQVPKRTKGSGVSKELFLRLTPAVRHILITSVGIHFLQQASGIRSVLYGLEIFGKAGITDSDHKLLATVGVSLVKSSSILITTFFLDSLGHRPLLLSSIAGTIGFLISIATCLSIINHSSIKLLWAIVLCILSTFSCVAFFSVGMGTVVQVYSSEIFPLRLRAQGCATGSS</sequence>
<organism evidence="7 8">
    <name type="scientific">Punica granatum</name>
    <name type="common">Pomegranate</name>
    <dbReference type="NCBI Taxonomy" id="22663"/>
    <lineage>
        <taxon>Eukaryota</taxon>
        <taxon>Viridiplantae</taxon>
        <taxon>Streptophyta</taxon>
        <taxon>Embryophyta</taxon>
        <taxon>Tracheophyta</taxon>
        <taxon>Spermatophyta</taxon>
        <taxon>Magnoliopsida</taxon>
        <taxon>eudicotyledons</taxon>
        <taxon>Gunneridae</taxon>
        <taxon>Pentapetalae</taxon>
        <taxon>rosids</taxon>
        <taxon>malvids</taxon>
        <taxon>Myrtales</taxon>
        <taxon>Lythraceae</taxon>
        <taxon>Punica</taxon>
    </lineage>
</organism>
<keyword evidence="3 6" id="KW-0812">Transmembrane</keyword>
<dbReference type="PANTHER" id="PTHR48020">
    <property type="entry name" value="PROTON MYO-INOSITOL COTRANSPORTER"/>
    <property type="match status" value="1"/>
</dbReference>
<evidence type="ECO:0000256" key="5">
    <source>
        <dbReference type="ARBA" id="ARBA00023136"/>
    </source>
</evidence>
<evidence type="ECO:0000256" key="2">
    <source>
        <dbReference type="ARBA" id="ARBA00022448"/>
    </source>
</evidence>
<evidence type="ECO:0008006" key="9">
    <source>
        <dbReference type="Google" id="ProtNLM"/>
    </source>
</evidence>
<evidence type="ECO:0000256" key="3">
    <source>
        <dbReference type="ARBA" id="ARBA00022692"/>
    </source>
</evidence>
<dbReference type="EMBL" id="PGOL01005761">
    <property type="protein sequence ID" value="PKI34686.1"/>
    <property type="molecule type" value="Genomic_DNA"/>
</dbReference>
<keyword evidence="5 6" id="KW-0472">Membrane</keyword>
<dbReference type="AlphaFoldDB" id="A0A2I0HTT6"/>
<keyword evidence="4 6" id="KW-1133">Transmembrane helix</keyword>
<dbReference type="GO" id="GO:0016020">
    <property type="term" value="C:membrane"/>
    <property type="evidence" value="ECO:0007669"/>
    <property type="project" value="UniProtKB-SubCell"/>
</dbReference>
<dbReference type="Proteomes" id="UP000233551">
    <property type="component" value="Unassembled WGS sequence"/>
</dbReference>
<accession>A0A2I0HTT6</accession>
<proteinExistence type="predicted"/>
<comment type="subcellular location">
    <subcellularLocation>
        <location evidence="1">Membrane</location>
        <topology evidence="1">Multi-pass membrane protein</topology>
    </subcellularLocation>
</comment>
<reference evidence="7 8" key="1">
    <citation type="submission" date="2017-11" db="EMBL/GenBank/DDBJ databases">
        <title>De-novo sequencing of pomegranate (Punica granatum L.) genome.</title>
        <authorList>
            <person name="Akparov Z."/>
            <person name="Amiraslanov A."/>
            <person name="Hajiyeva S."/>
            <person name="Abbasov M."/>
            <person name="Kaur K."/>
            <person name="Hamwieh A."/>
            <person name="Solovyev V."/>
            <person name="Salamov A."/>
            <person name="Braich B."/>
            <person name="Kosarev P."/>
            <person name="Mahmoud A."/>
            <person name="Hajiyev E."/>
            <person name="Babayeva S."/>
            <person name="Izzatullayeva V."/>
            <person name="Mammadov A."/>
            <person name="Mammadov A."/>
            <person name="Sharifova S."/>
            <person name="Ojaghi J."/>
            <person name="Eynullazada K."/>
            <person name="Bayramov B."/>
            <person name="Abdulazimova A."/>
            <person name="Shahmuradov I."/>
        </authorList>
    </citation>
    <scope>NUCLEOTIDE SEQUENCE [LARGE SCALE GENOMIC DNA]</scope>
    <source>
        <strain evidence="8">cv. AG2017</strain>
        <tissue evidence="7">Leaf</tissue>
    </source>
</reference>
<dbReference type="InterPro" id="IPR050814">
    <property type="entry name" value="Myo-inositol_Transporter"/>
</dbReference>
<dbReference type="InterPro" id="IPR003663">
    <property type="entry name" value="Sugar/inositol_transpt"/>
</dbReference>
<dbReference type="InterPro" id="IPR005828">
    <property type="entry name" value="MFS_sugar_transport-like"/>
</dbReference>
<dbReference type="PRINTS" id="PR00171">
    <property type="entry name" value="SUGRTRNSPORT"/>
</dbReference>
<name>A0A2I0HTT6_PUNGR</name>
<gene>
    <name evidence="7" type="ORF">CRG98_044919</name>
</gene>
<dbReference type="PANTHER" id="PTHR48020:SF49">
    <property type="entry name" value="SUGAR TRANSPORTER"/>
    <property type="match status" value="1"/>
</dbReference>
<protein>
    <recommendedName>
        <fullName evidence="9">Major facilitator superfamily (MFS) profile domain-containing protein</fullName>
    </recommendedName>
</protein>
<dbReference type="Pfam" id="PF00083">
    <property type="entry name" value="Sugar_tr"/>
    <property type="match status" value="1"/>
</dbReference>
<dbReference type="Gene3D" id="1.20.1250.20">
    <property type="entry name" value="MFS general substrate transporter like domains"/>
    <property type="match status" value="1"/>
</dbReference>
<evidence type="ECO:0000256" key="6">
    <source>
        <dbReference type="SAM" id="Phobius"/>
    </source>
</evidence>
<comment type="caution">
    <text evidence="7">The sequence shown here is derived from an EMBL/GenBank/DDBJ whole genome shotgun (WGS) entry which is preliminary data.</text>
</comment>
<dbReference type="STRING" id="22663.A0A2I0HTT6"/>
<evidence type="ECO:0000256" key="4">
    <source>
        <dbReference type="ARBA" id="ARBA00022989"/>
    </source>
</evidence>
<evidence type="ECO:0000313" key="7">
    <source>
        <dbReference type="EMBL" id="PKI34686.1"/>
    </source>
</evidence>
<dbReference type="SUPFAM" id="SSF103473">
    <property type="entry name" value="MFS general substrate transporter"/>
    <property type="match status" value="1"/>
</dbReference>
<keyword evidence="2" id="KW-0813">Transport</keyword>
<dbReference type="InterPro" id="IPR036259">
    <property type="entry name" value="MFS_trans_sf"/>
</dbReference>
<evidence type="ECO:0000313" key="8">
    <source>
        <dbReference type="Proteomes" id="UP000233551"/>
    </source>
</evidence>
<feature type="transmembrane region" description="Helical" evidence="6">
    <location>
        <begin position="213"/>
        <end position="231"/>
    </location>
</feature>